<protein>
    <submittedName>
        <fullName evidence="7">Lysine transporter LysE</fullName>
    </submittedName>
</protein>
<evidence type="ECO:0000256" key="4">
    <source>
        <dbReference type="ARBA" id="ARBA00022989"/>
    </source>
</evidence>
<evidence type="ECO:0000256" key="1">
    <source>
        <dbReference type="ARBA" id="ARBA00004651"/>
    </source>
</evidence>
<dbReference type="GO" id="GO:0005886">
    <property type="term" value="C:plasma membrane"/>
    <property type="evidence" value="ECO:0007669"/>
    <property type="project" value="UniProtKB-SubCell"/>
</dbReference>
<evidence type="ECO:0000256" key="3">
    <source>
        <dbReference type="ARBA" id="ARBA00022692"/>
    </source>
</evidence>
<reference evidence="7 8" key="1">
    <citation type="submission" date="2016-02" db="EMBL/GenBank/DDBJ databases">
        <title>Ulvibacter sp. LPB0005, isolated from Thais luteostoma.</title>
        <authorList>
            <person name="Shin S.-K."/>
            <person name="Yi H."/>
        </authorList>
    </citation>
    <scope>NUCLEOTIDE SEQUENCE [LARGE SCALE GENOMIC DNA]</scope>
    <source>
        <strain evidence="7 8">LPB0005</strain>
    </source>
</reference>
<dbReference type="RefSeq" id="WP_068593540.1">
    <property type="nucleotide sequence ID" value="NZ_LRXL01000053.1"/>
</dbReference>
<feature type="transmembrane region" description="Helical" evidence="6">
    <location>
        <begin position="110"/>
        <end position="135"/>
    </location>
</feature>
<keyword evidence="5 6" id="KW-0472">Membrane</keyword>
<accession>A0A167EMX6</accession>
<evidence type="ECO:0000256" key="2">
    <source>
        <dbReference type="ARBA" id="ARBA00022475"/>
    </source>
</evidence>
<keyword evidence="2" id="KW-1003">Cell membrane</keyword>
<organism evidence="7 8">
    <name type="scientific">Cochleicola gelatinilyticus</name>
    <dbReference type="NCBI Taxonomy" id="1763537"/>
    <lineage>
        <taxon>Bacteria</taxon>
        <taxon>Pseudomonadati</taxon>
        <taxon>Bacteroidota</taxon>
        <taxon>Flavobacteriia</taxon>
        <taxon>Flavobacteriales</taxon>
        <taxon>Flavobacteriaceae</taxon>
        <taxon>Cochleicola</taxon>
    </lineage>
</organism>
<dbReference type="OrthoDB" id="9784202at2"/>
<dbReference type="GO" id="GO:0015171">
    <property type="term" value="F:amino acid transmembrane transporter activity"/>
    <property type="evidence" value="ECO:0007669"/>
    <property type="project" value="TreeGrafter"/>
</dbReference>
<feature type="transmembrane region" description="Helical" evidence="6">
    <location>
        <begin position="147"/>
        <end position="172"/>
    </location>
</feature>
<feature type="transmembrane region" description="Helical" evidence="6">
    <location>
        <begin position="39"/>
        <end position="64"/>
    </location>
</feature>
<dbReference type="InterPro" id="IPR001123">
    <property type="entry name" value="LeuE-type"/>
</dbReference>
<evidence type="ECO:0000256" key="6">
    <source>
        <dbReference type="SAM" id="Phobius"/>
    </source>
</evidence>
<evidence type="ECO:0000313" key="7">
    <source>
        <dbReference type="EMBL" id="OAB75697.1"/>
    </source>
</evidence>
<feature type="transmembrane region" description="Helical" evidence="6">
    <location>
        <begin position="184"/>
        <end position="203"/>
    </location>
</feature>
<gene>
    <name evidence="7" type="ORF">ULVI_14570</name>
</gene>
<feature type="transmembrane region" description="Helical" evidence="6">
    <location>
        <begin position="6"/>
        <end position="27"/>
    </location>
</feature>
<keyword evidence="8" id="KW-1185">Reference proteome</keyword>
<proteinExistence type="predicted"/>
<dbReference type="AlphaFoldDB" id="A0A167EMX6"/>
<dbReference type="Proteomes" id="UP000077013">
    <property type="component" value="Unassembled WGS sequence"/>
</dbReference>
<dbReference type="PANTHER" id="PTHR30086:SF20">
    <property type="entry name" value="ARGININE EXPORTER PROTEIN ARGO-RELATED"/>
    <property type="match status" value="1"/>
</dbReference>
<sequence length="204" mass="22124">MIENLLSFSIATMALALSPGPDNIYVLTQALVNGTKSGIATTAGLISGCIVHTSLLAFGVSALITASPTIFYVIKLLGALYLLFLAYKVFKSDATVSYADNAPKKPLFDLFKQGVIMNLVNPKVMIFFLAFFPAFLWNPSADTVTQFYILGFTFMAVSFVIFSTIAVLAGSISGYLMKHKSVGVWLKWLQIVVFIGIAVFILIP</sequence>
<name>A0A167EMX6_9FLAO</name>
<evidence type="ECO:0000256" key="5">
    <source>
        <dbReference type="ARBA" id="ARBA00023136"/>
    </source>
</evidence>
<evidence type="ECO:0000313" key="8">
    <source>
        <dbReference type="Proteomes" id="UP000077013"/>
    </source>
</evidence>
<comment type="subcellular location">
    <subcellularLocation>
        <location evidence="1">Cell membrane</location>
        <topology evidence="1">Multi-pass membrane protein</topology>
    </subcellularLocation>
</comment>
<feature type="transmembrane region" description="Helical" evidence="6">
    <location>
        <begin position="70"/>
        <end position="90"/>
    </location>
</feature>
<keyword evidence="3 6" id="KW-0812">Transmembrane</keyword>
<dbReference type="Pfam" id="PF01810">
    <property type="entry name" value="LysE"/>
    <property type="match status" value="1"/>
</dbReference>
<dbReference type="EMBL" id="LRXL01000053">
    <property type="protein sequence ID" value="OAB75697.1"/>
    <property type="molecule type" value="Genomic_DNA"/>
</dbReference>
<dbReference type="PANTHER" id="PTHR30086">
    <property type="entry name" value="ARGININE EXPORTER PROTEIN ARGO"/>
    <property type="match status" value="1"/>
</dbReference>
<keyword evidence="4 6" id="KW-1133">Transmembrane helix</keyword>
<dbReference type="PIRSF" id="PIRSF006324">
    <property type="entry name" value="LeuE"/>
    <property type="match status" value="1"/>
</dbReference>
<comment type="caution">
    <text evidence="7">The sequence shown here is derived from an EMBL/GenBank/DDBJ whole genome shotgun (WGS) entry which is preliminary data.</text>
</comment>
<dbReference type="STRING" id="1763537.ULVI_14570"/>